<dbReference type="EMBL" id="BSTX01000004">
    <property type="protein sequence ID" value="GLZ80863.1"/>
    <property type="molecule type" value="Genomic_DNA"/>
</dbReference>
<dbReference type="GO" id="GO:0003677">
    <property type="term" value="F:DNA binding"/>
    <property type="evidence" value="ECO:0007669"/>
    <property type="project" value="InterPro"/>
</dbReference>
<name>A0A9W6SRP6_9ACTN</name>
<protein>
    <recommendedName>
        <fullName evidence="3">YbaB/EbfC DNA-binding family protein</fullName>
    </recommendedName>
</protein>
<dbReference type="InterPro" id="IPR036894">
    <property type="entry name" value="YbaB-like_sf"/>
</dbReference>
<evidence type="ECO:0000313" key="1">
    <source>
        <dbReference type="EMBL" id="GLZ80863.1"/>
    </source>
</evidence>
<proteinExistence type="predicted"/>
<sequence length="110" mass="11901">MGELETTVEERLGTVTELRHALGALSVAASNADRSVTVRVDVNGRVAGLSLTPEAVERGHECLAEEIMHVMWAGQWQVTAQVERVVHDALSEDPELAGAIRRAYDVADPL</sequence>
<evidence type="ECO:0008006" key="3">
    <source>
        <dbReference type="Google" id="ProtNLM"/>
    </source>
</evidence>
<comment type="caution">
    <text evidence="1">The sequence shown here is derived from an EMBL/GenBank/DDBJ whole genome shotgun (WGS) entry which is preliminary data.</text>
</comment>
<dbReference type="Proteomes" id="UP001165079">
    <property type="component" value="Unassembled WGS sequence"/>
</dbReference>
<keyword evidence="2" id="KW-1185">Reference proteome</keyword>
<dbReference type="Gene3D" id="3.30.1310.10">
    <property type="entry name" value="Nucleoid-associated protein YbaB-like domain"/>
    <property type="match status" value="1"/>
</dbReference>
<dbReference type="AlphaFoldDB" id="A0A9W6SRP6"/>
<gene>
    <name evidence="1" type="ORF">Afil01_56700</name>
</gene>
<organism evidence="1 2">
    <name type="scientific">Actinorhabdospora filicis</name>
    <dbReference type="NCBI Taxonomy" id="1785913"/>
    <lineage>
        <taxon>Bacteria</taxon>
        <taxon>Bacillati</taxon>
        <taxon>Actinomycetota</taxon>
        <taxon>Actinomycetes</taxon>
        <taxon>Micromonosporales</taxon>
        <taxon>Micromonosporaceae</taxon>
        <taxon>Actinorhabdospora</taxon>
    </lineage>
</organism>
<accession>A0A9W6SRP6</accession>
<evidence type="ECO:0000313" key="2">
    <source>
        <dbReference type="Proteomes" id="UP001165079"/>
    </source>
</evidence>
<dbReference type="Pfam" id="PF02575">
    <property type="entry name" value="YbaB_DNA_bd"/>
    <property type="match status" value="1"/>
</dbReference>
<reference evidence="1" key="1">
    <citation type="submission" date="2023-03" db="EMBL/GenBank/DDBJ databases">
        <title>Actinorhabdospora filicis NBRC 111898.</title>
        <authorList>
            <person name="Ichikawa N."/>
            <person name="Sato H."/>
            <person name="Tonouchi N."/>
        </authorList>
    </citation>
    <scope>NUCLEOTIDE SEQUENCE</scope>
    <source>
        <strain evidence="1">NBRC 111898</strain>
    </source>
</reference>
<dbReference type="RefSeq" id="WP_285666134.1">
    <property type="nucleotide sequence ID" value="NZ_BSTX01000004.1"/>
</dbReference>
<dbReference type="InterPro" id="IPR004401">
    <property type="entry name" value="YbaB/EbfC"/>
</dbReference>